<evidence type="ECO:0000313" key="3">
    <source>
        <dbReference type="Proteomes" id="UP000887566"/>
    </source>
</evidence>
<dbReference type="WBParaSite" id="PSAMB.scaffold3size181960.g452.t1">
    <property type="protein sequence ID" value="PSAMB.scaffold3size181960.g452.t1"/>
    <property type="gene ID" value="PSAMB.scaffold3size181960.g452"/>
</dbReference>
<evidence type="ECO:0000313" key="4">
    <source>
        <dbReference type="WBParaSite" id="PSAMB.scaffold3size181960.g452.t1"/>
    </source>
</evidence>
<keyword evidence="2" id="KW-0472">Membrane</keyword>
<accession>A0A914WH60</accession>
<sequence>MISLDPGPSFFWPTFDYSSAVFLVVALIFLFIILFMVLYLCYKYIRRFPVGEDSPSLLSMPTSTQRSSFKPPDDRNIGTVGPGGYRYSVA</sequence>
<feature type="compositionally biased region" description="Polar residues" evidence="1">
    <location>
        <begin position="59"/>
        <end position="68"/>
    </location>
</feature>
<evidence type="ECO:0000256" key="1">
    <source>
        <dbReference type="SAM" id="MobiDB-lite"/>
    </source>
</evidence>
<dbReference type="Proteomes" id="UP000887566">
    <property type="component" value="Unplaced"/>
</dbReference>
<protein>
    <submittedName>
        <fullName evidence="4">ATP synthase F0 subunit 8</fullName>
    </submittedName>
</protein>
<name>A0A914WH60_9BILA</name>
<proteinExistence type="predicted"/>
<feature type="region of interest" description="Disordered" evidence="1">
    <location>
        <begin position="59"/>
        <end position="90"/>
    </location>
</feature>
<organism evidence="3 4">
    <name type="scientific">Plectus sambesii</name>
    <dbReference type="NCBI Taxonomy" id="2011161"/>
    <lineage>
        <taxon>Eukaryota</taxon>
        <taxon>Metazoa</taxon>
        <taxon>Ecdysozoa</taxon>
        <taxon>Nematoda</taxon>
        <taxon>Chromadorea</taxon>
        <taxon>Plectida</taxon>
        <taxon>Plectina</taxon>
        <taxon>Plectoidea</taxon>
        <taxon>Plectidae</taxon>
        <taxon>Plectus</taxon>
    </lineage>
</organism>
<evidence type="ECO:0000256" key="2">
    <source>
        <dbReference type="SAM" id="Phobius"/>
    </source>
</evidence>
<reference evidence="4" key="1">
    <citation type="submission" date="2022-11" db="UniProtKB">
        <authorList>
            <consortium name="WormBaseParasite"/>
        </authorList>
    </citation>
    <scope>IDENTIFICATION</scope>
</reference>
<keyword evidence="2" id="KW-0812">Transmembrane</keyword>
<keyword evidence="3" id="KW-1185">Reference proteome</keyword>
<dbReference type="AlphaFoldDB" id="A0A914WH60"/>
<keyword evidence="2" id="KW-1133">Transmembrane helix</keyword>
<feature type="transmembrane region" description="Helical" evidence="2">
    <location>
        <begin position="20"/>
        <end position="42"/>
    </location>
</feature>